<dbReference type="AlphaFoldDB" id="A0ABD5QR44"/>
<comment type="caution">
    <text evidence="7">The sequence shown here is derived from an EMBL/GenBank/DDBJ whole genome shotgun (WGS) entry which is preliminary data.</text>
</comment>
<dbReference type="RefSeq" id="WP_122106255.1">
    <property type="nucleotide sequence ID" value="NZ_JBHSKV010000010.1"/>
</dbReference>
<organism evidence="7 8">
    <name type="scientific">Halorubrum glutamatedens</name>
    <dbReference type="NCBI Taxonomy" id="2707018"/>
    <lineage>
        <taxon>Archaea</taxon>
        <taxon>Methanobacteriati</taxon>
        <taxon>Methanobacteriota</taxon>
        <taxon>Stenosarchaea group</taxon>
        <taxon>Halobacteria</taxon>
        <taxon>Halobacteriales</taxon>
        <taxon>Haloferacaceae</taxon>
        <taxon>Halorubrum</taxon>
    </lineage>
</organism>
<dbReference type="InterPro" id="IPR016162">
    <property type="entry name" value="Ald_DH_N"/>
</dbReference>
<dbReference type="GO" id="GO:0004029">
    <property type="term" value="F:aldehyde dehydrogenase (NAD+) activity"/>
    <property type="evidence" value="ECO:0007669"/>
    <property type="project" value="UniProtKB-EC"/>
</dbReference>
<dbReference type="Gene3D" id="3.40.605.10">
    <property type="entry name" value="Aldehyde Dehydrogenase, Chain A, domain 1"/>
    <property type="match status" value="1"/>
</dbReference>
<comment type="similarity">
    <text evidence="1">Belongs to the aldehyde dehydrogenase family.</text>
</comment>
<evidence type="ECO:0000256" key="2">
    <source>
        <dbReference type="ARBA" id="ARBA00011881"/>
    </source>
</evidence>
<dbReference type="PANTHER" id="PTHR42804">
    <property type="entry name" value="ALDEHYDE DEHYDROGENASE"/>
    <property type="match status" value="1"/>
</dbReference>
<evidence type="ECO:0000256" key="5">
    <source>
        <dbReference type="ARBA" id="ARBA00049194"/>
    </source>
</evidence>
<evidence type="ECO:0000259" key="6">
    <source>
        <dbReference type="Pfam" id="PF00171"/>
    </source>
</evidence>
<comment type="catalytic activity">
    <reaction evidence="5">
        <text>an aldehyde + NAD(+) + H2O = a carboxylate + NADH + 2 H(+)</text>
        <dbReference type="Rhea" id="RHEA:16185"/>
        <dbReference type="ChEBI" id="CHEBI:15377"/>
        <dbReference type="ChEBI" id="CHEBI:15378"/>
        <dbReference type="ChEBI" id="CHEBI:17478"/>
        <dbReference type="ChEBI" id="CHEBI:29067"/>
        <dbReference type="ChEBI" id="CHEBI:57540"/>
        <dbReference type="ChEBI" id="CHEBI:57945"/>
        <dbReference type="EC" id="1.2.1.3"/>
    </reaction>
</comment>
<dbReference type="Gene3D" id="3.40.309.10">
    <property type="entry name" value="Aldehyde Dehydrogenase, Chain A, domain 2"/>
    <property type="match status" value="1"/>
</dbReference>
<comment type="subunit">
    <text evidence="2">Homotetramer.</text>
</comment>
<dbReference type="EMBL" id="JBHSKV010000010">
    <property type="protein sequence ID" value="MFC5134662.1"/>
    <property type="molecule type" value="Genomic_DNA"/>
</dbReference>
<dbReference type="InterPro" id="IPR016160">
    <property type="entry name" value="Ald_DH_CS_CYS"/>
</dbReference>
<dbReference type="PANTHER" id="PTHR42804:SF1">
    <property type="entry name" value="ALDEHYDE DEHYDROGENASE-RELATED"/>
    <property type="match status" value="1"/>
</dbReference>
<dbReference type="InterPro" id="IPR015590">
    <property type="entry name" value="Aldehyde_DH_dom"/>
</dbReference>
<dbReference type="SUPFAM" id="SSF53720">
    <property type="entry name" value="ALDH-like"/>
    <property type="match status" value="1"/>
</dbReference>
<protein>
    <recommendedName>
        <fullName evidence="4">aldehyde dehydrogenase (NAD(+))</fullName>
        <ecNumber evidence="4">1.2.1.3</ecNumber>
    </recommendedName>
</protein>
<keyword evidence="8" id="KW-1185">Reference proteome</keyword>
<evidence type="ECO:0000313" key="7">
    <source>
        <dbReference type="EMBL" id="MFC5134662.1"/>
    </source>
</evidence>
<reference evidence="7 8" key="1">
    <citation type="journal article" date="2019" name="Int. J. Syst. Evol. Microbiol.">
        <title>The Global Catalogue of Microorganisms (GCM) 10K type strain sequencing project: providing services to taxonomists for standard genome sequencing and annotation.</title>
        <authorList>
            <consortium name="The Broad Institute Genomics Platform"/>
            <consortium name="The Broad Institute Genome Sequencing Center for Infectious Disease"/>
            <person name="Wu L."/>
            <person name="Ma J."/>
        </authorList>
    </citation>
    <scope>NUCLEOTIDE SEQUENCE [LARGE SCALE GENOMIC DNA]</scope>
    <source>
        <strain evidence="7 8">CGMCC 1.16026</strain>
    </source>
</reference>
<dbReference type="PROSITE" id="PS00070">
    <property type="entry name" value="ALDEHYDE_DEHYDR_CYS"/>
    <property type="match status" value="1"/>
</dbReference>
<dbReference type="Pfam" id="PF00171">
    <property type="entry name" value="Aldedh"/>
    <property type="match status" value="1"/>
</dbReference>
<sequence length="482" mass="50336">MSETSRNYIDGEWVAASTGETIAVRNPAEPDEIVAEYQQSGVTDAVEAVEAAAAAQTDWADTPGPERGRILREAATTLGRRKEALTDRLIAEEGKARPEAAGEVQRAIDIFHYFGSKAADLGGTRKASSGRDVNLYTREEPVGVAALITPWNYPIAIPAWKLAPALAAGNAAVLKPASLAPGVALAVTEALDEAGLPDGVLNVVTGPGSVLGDELVEHDAVDAVSFTGSSSVGEAVYRQATAAGKRVQTELGGKNPTVVTASADPAEAAEIVAGGGFGTTGQSCTACSRAIVHEDVTDDFVDELVSRAESIDVGPGGDHEMGPQVSAAELESTLEYVDVAVDEGATLVAGGGVPDGDAVETGHFVEPTVFTDVSSDMRIAQEEVFGPVIAVIEVTDFEEAIDVANGVDYGLSASVVTDDHTEANRFVDEIEAGVVKINEKTTGVELHVPFGGVKRSSSETWREQGDEGLEFYTIERTVYDNY</sequence>
<dbReference type="EC" id="1.2.1.3" evidence="4"/>
<evidence type="ECO:0000313" key="8">
    <source>
        <dbReference type="Proteomes" id="UP001596145"/>
    </source>
</evidence>
<dbReference type="Proteomes" id="UP001596145">
    <property type="component" value="Unassembled WGS sequence"/>
</dbReference>
<dbReference type="FunFam" id="3.40.605.10:FF:000007">
    <property type="entry name" value="NAD/NADP-dependent betaine aldehyde dehydrogenase"/>
    <property type="match status" value="1"/>
</dbReference>
<evidence type="ECO:0000256" key="1">
    <source>
        <dbReference type="ARBA" id="ARBA00009986"/>
    </source>
</evidence>
<gene>
    <name evidence="7" type="ORF">ACFPJA_08000</name>
</gene>
<proteinExistence type="inferred from homology"/>
<evidence type="ECO:0000256" key="4">
    <source>
        <dbReference type="ARBA" id="ARBA00024226"/>
    </source>
</evidence>
<dbReference type="InterPro" id="IPR016163">
    <property type="entry name" value="Ald_DH_C"/>
</dbReference>
<name>A0ABD5QR44_9EURY</name>
<evidence type="ECO:0000256" key="3">
    <source>
        <dbReference type="ARBA" id="ARBA00023002"/>
    </source>
</evidence>
<dbReference type="InterPro" id="IPR016161">
    <property type="entry name" value="Ald_DH/histidinol_DH"/>
</dbReference>
<keyword evidence="3" id="KW-0560">Oxidoreductase</keyword>
<accession>A0ABD5QR44</accession>
<feature type="domain" description="Aldehyde dehydrogenase" evidence="6">
    <location>
        <begin position="13"/>
        <end position="478"/>
    </location>
</feature>